<dbReference type="GO" id="GO:0015031">
    <property type="term" value="P:protein transport"/>
    <property type="evidence" value="ECO:0007669"/>
    <property type="project" value="UniProtKB-KW"/>
</dbReference>
<dbReference type="NCBIfam" id="TIGR03499">
    <property type="entry name" value="FlhF"/>
    <property type="match status" value="1"/>
</dbReference>
<dbReference type="SMART" id="SM00962">
    <property type="entry name" value="SRP54"/>
    <property type="match status" value="1"/>
</dbReference>
<evidence type="ECO:0000256" key="3">
    <source>
        <dbReference type="ARBA" id="ARBA00014919"/>
    </source>
</evidence>
<evidence type="ECO:0000256" key="11">
    <source>
        <dbReference type="ARBA" id="ARBA00023225"/>
    </source>
</evidence>
<dbReference type="PANTHER" id="PTHR43134:SF3">
    <property type="entry name" value="FLAGELLAR BIOSYNTHESIS PROTEIN FLHF"/>
    <property type="match status" value="1"/>
</dbReference>
<evidence type="ECO:0000256" key="13">
    <source>
        <dbReference type="NCBIfam" id="TIGR03499"/>
    </source>
</evidence>
<dbReference type="SUPFAM" id="SSF52540">
    <property type="entry name" value="P-loop containing nucleoside triphosphate hydrolases"/>
    <property type="match status" value="1"/>
</dbReference>
<evidence type="ECO:0000256" key="5">
    <source>
        <dbReference type="ARBA" id="ARBA00022475"/>
    </source>
</evidence>
<dbReference type="AlphaFoldDB" id="A0A930G205"/>
<protein>
    <recommendedName>
        <fullName evidence="3 13">Flagellar biosynthesis protein FlhF</fullName>
    </recommendedName>
</protein>
<keyword evidence="17" id="KW-0966">Cell projection</keyword>
<evidence type="ECO:0000256" key="6">
    <source>
        <dbReference type="ARBA" id="ARBA00022741"/>
    </source>
</evidence>
<dbReference type="InterPro" id="IPR027417">
    <property type="entry name" value="P-loop_NTPase"/>
</dbReference>
<evidence type="ECO:0000259" key="16">
    <source>
        <dbReference type="SMART" id="SM00962"/>
    </source>
</evidence>
<dbReference type="FunFam" id="3.40.50.300:FF:000695">
    <property type="entry name" value="Flagellar biosynthesis regulator FlhF"/>
    <property type="match status" value="1"/>
</dbReference>
<name>A0A930G205_9RHOO</name>
<dbReference type="InterPro" id="IPR000897">
    <property type="entry name" value="SRP54_GTPase_dom"/>
</dbReference>
<evidence type="ECO:0000256" key="14">
    <source>
        <dbReference type="SAM" id="MobiDB-lite"/>
    </source>
</evidence>
<keyword evidence="11" id="KW-1006">Bacterial flagellum protein export</keyword>
<dbReference type="InterPro" id="IPR003593">
    <property type="entry name" value="AAA+_ATPase"/>
</dbReference>
<dbReference type="SMART" id="SM00382">
    <property type="entry name" value="AAA"/>
    <property type="match status" value="1"/>
</dbReference>
<proteinExistence type="inferred from homology"/>
<evidence type="ECO:0000256" key="7">
    <source>
        <dbReference type="ARBA" id="ARBA00022795"/>
    </source>
</evidence>
<evidence type="ECO:0000256" key="4">
    <source>
        <dbReference type="ARBA" id="ARBA00022448"/>
    </source>
</evidence>
<dbReference type="EMBL" id="JABZMI010000184">
    <property type="protein sequence ID" value="MBF1165318.1"/>
    <property type="molecule type" value="Genomic_DNA"/>
</dbReference>
<comment type="caution">
    <text evidence="17">The sequence shown here is derived from an EMBL/GenBank/DDBJ whole genome shotgun (WGS) entry which is preliminary data.</text>
</comment>
<evidence type="ECO:0000256" key="1">
    <source>
        <dbReference type="ARBA" id="ARBA00004413"/>
    </source>
</evidence>
<dbReference type="GO" id="GO:0006614">
    <property type="term" value="P:SRP-dependent cotranslational protein targeting to membrane"/>
    <property type="evidence" value="ECO:0007669"/>
    <property type="project" value="UniProtKB-UniRule"/>
</dbReference>
<dbReference type="CDD" id="cd17873">
    <property type="entry name" value="FlhF"/>
    <property type="match status" value="1"/>
</dbReference>
<reference evidence="17" key="1">
    <citation type="submission" date="2020-04" db="EMBL/GenBank/DDBJ databases">
        <title>Deep metagenomics examines the oral microbiome during advanced dental caries in children, revealing novel taxa and co-occurrences with host molecules.</title>
        <authorList>
            <person name="Baker J.L."/>
            <person name="Morton J.T."/>
            <person name="Dinis M."/>
            <person name="Alvarez R."/>
            <person name="Tran N.C."/>
            <person name="Knight R."/>
            <person name="Edlund A."/>
        </authorList>
    </citation>
    <scope>NUCLEOTIDE SEQUENCE</scope>
    <source>
        <strain evidence="17">JCVI_32_bin.24</strain>
    </source>
</reference>
<feature type="region of interest" description="Disordered" evidence="14">
    <location>
        <begin position="60"/>
        <end position="79"/>
    </location>
</feature>
<evidence type="ECO:0000256" key="10">
    <source>
        <dbReference type="ARBA" id="ARBA00023136"/>
    </source>
</evidence>
<evidence type="ECO:0000259" key="15">
    <source>
        <dbReference type="SMART" id="SM00382"/>
    </source>
</evidence>
<evidence type="ECO:0000256" key="2">
    <source>
        <dbReference type="ARBA" id="ARBA00008531"/>
    </source>
</evidence>
<keyword evidence="17" id="KW-0969">Cilium</keyword>
<keyword evidence="9" id="KW-0342">GTP-binding</keyword>
<keyword evidence="6" id="KW-0547">Nucleotide-binding</keyword>
<evidence type="ECO:0000256" key="8">
    <source>
        <dbReference type="ARBA" id="ARBA00022927"/>
    </source>
</evidence>
<comment type="similarity">
    <text evidence="2">Belongs to the GTP-binding SRP family.</text>
</comment>
<dbReference type="GO" id="GO:0005525">
    <property type="term" value="F:GTP binding"/>
    <property type="evidence" value="ECO:0007669"/>
    <property type="project" value="UniProtKB-UniRule"/>
</dbReference>
<dbReference type="Proteomes" id="UP000718593">
    <property type="component" value="Unassembled WGS sequence"/>
</dbReference>
<evidence type="ECO:0000313" key="17">
    <source>
        <dbReference type="EMBL" id="MBF1165318.1"/>
    </source>
</evidence>
<dbReference type="GO" id="GO:0044781">
    <property type="term" value="P:bacterial-type flagellum organization"/>
    <property type="evidence" value="ECO:0007669"/>
    <property type="project" value="UniProtKB-UniRule"/>
</dbReference>
<evidence type="ECO:0000256" key="9">
    <source>
        <dbReference type="ARBA" id="ARBA00023134"/>
    </source>
</evidence>
<feature type="domain" description="AAA+ ATPase" evidence="15">
    <location>
        <begin position="275"/>
        <end position="417"/>
    </location>
</feature>
<keyword evidence="4" id="KW-0813">Transport</keyword>
<dbReference type="PANTHER" id="PTHR43134">
    <property type="entry name" value="SIGNAL RECOGNITION PARTICLE RECEPTOR SUBUNIT ALPHA"/>
    <property type="match status" value="1"/>
</dbReference>
<organism evidence="17 18">
    <name type="scientific">Dechloromonas agitata</name>
    <dbReference type="NCBI Taxonomy" id="73030"/>
    <lineage>
        <taxon>Bacteria</taxon>
        <taxon>Pseudomonadati</taxon>
        <taxon>Pseudomonadota</taxon>
        <taxon>Betaproteobacteria</taxon>
        <taxon>Rhodocyclales</taxon>
        <taxon>Azonexaceae</taxon>
        <taxon>Dechloromonas</taxon>
    </lineage>
</organism>
<dbReference type="Gene3D" id="3.40.50.300">
    <property type="entry name" value="P-loop containing nucleotide triphosphate hydrolases"/>
    <property type="match status" value="1"/>
</dbReference>
<feature type="domain" description="SRP54-type proteins GTP-binding" evidence="16">
    <location>
        <begin position="276"/>
        <end position="466"/>
    </location>
</feature>
<comment type="function">
    <text evidence="12">Necessary for flagellar biosynthesis. May be involved in translocation of the flagellum.</text>
</comment>
<dbReference type="Gene3D" id="1.20.120.1380">
    <property type="entry name" value="Flagellar FlhF biosynthesis protein, N domain"/>
    <property type="match status" value="1"/>
</dbReference>
<evidence type="ECO:0000313" key="18">
    <source>
        <dbReference type="Proteomes" id="UP000718593"/>
    </source>
</evidence>
<comment type="subcellular location">
    <subcellularLocation>
        <location evidence="1">Cell membrane</location>
        <topology evidence="1">Peripheral membrane protein</topology>
        <orientation evidence="1">Cytoplasmic side</orientation>
    </subcellularLocation>
</comment>
<evidence type="ECO:0000256" key="12">
    <source>
        <dbReference type="ARBA" id="ARBA00025337"/>
    </source>
</evidence>
<keyword evidence="10" id="KW-0472">Membrane</keyword>
<dbReference type="GO" id="GO:0003924">
    <property type="term" value="F:GTPase activity"/>
    <property type="evidence" value="ECO:0007669"/>
    <property type="project" value="UniProtKB-UniRule"/>
</dbReference>
<dbReference type="GO" id="GO:0005886">
    <property type="term" value="C:plasma membrane"/>
    <property type="evidence" value="ECO:0007669"/>
    <property type="project" value="UniProtKB-SubCell"/>
</dbReference>
<keyword evidence="8" id="KW-0653">Protein transport</keyword>
<dbReference type="InterPro" id="IPR047040">
    <property type="entry name" value="FlhF__GTPase_dom"/>
</dbReference>
<dbReference type="Pfam" id="PF00448">
    <property type="entry name" value="SRP54"/>
    <property type="match status" value="1"/>
</dbReference>
<gene>
    <name evidence="17" type="primary">flhF</name>
    <name evidence="17" type="ORF">HXL68_09765</name>
</gene>
<dbReference type="InterPro" id="IPR020006">
    <property type="entry name" value="FlhF"/>
</dbReference>
<sequence>MNVRKFIAANARDALRKVKEILGNDAIILSNRGVPGGVEIMAVAARDMAMIVPTPVAESASAPRQSFPPAAAQPASRAPLVDSDDDYRVVLNSARARISQPMPQNAVPPAPTMQRPAVNHAIPAKAAATVNAGIPKNGALRNLDLNRPAQTPVPPRVTPAAEPTQQPASASPPSAARRTEAEVVPLAVMEEIRSLRKIVEQHLAGFAWGEVARSEPVKTDILRQMLDAGFSPQFARDLLTELPQDMSTIEAMAWVKGAADRSLLTIGNEDDIVDRGGVYALVGPTGVGKTTTTAKLAARCVLRHGPSKVALVTTDGYRIGAHEQLRIYGRILGVSVHLVKDAVELRQTLSELQHKHMVLIDTMGMSQKDKLVPELTDMLAGCDVQRLLLLNSTARGDTLDDVVRAYAGESLAGCILTKIDEAASLATALDVIMRHRLRLLYVSNGQRVPEDLHLPNRSYLLHRAFKDVPESSPHKYDGIEPGMLMANAGMMAVGGRRG</sequence>
<feature type="region of interest" description="Disordered" evidence="14">
    <location>
        <begin position="139"/>
        <end position="179"/>
    </location>
</feature>
<keyword evidence="5" id="KW-1003">Cell membrane</keyword>
<keyword evidence="17" id="KW-0282">Flagellum</keyword>
<accession>A0A930G205</accession>
<dbReference type="GO" id="GO:0005047">
    <property type="term" value="F:signal recognition particle binding"/>
    <property type="evidence" value="ECO:0007669"/>
    <property type="project" value="TreeGrafter"/>
</dbReference>
<feature type="compositionally biased region" description="Low complexity" evidence="14">
    <location>
        <begin position="158"/>
        <end position="176"/>
    </location>
</feature>
<keyword evidence="7" id="KW-1005">Bacterial flagellum biogenesis</keyword>